<organism evidence="2 3">
    <name type="scientific">Mycoplasma testudineum</name>
    <dbReference type="NCBI Taxonomy" id="244584"/>
    <lineage>
        <taxon>Bacteria</taxon>
        <taxon>Bacillati</taxon>
        <taxon>Mycoplasmatota</taxon>
        <taxon>Mollicutes</taxon>
        <taxon>Mycoplasmataceae</taxon>
        <taxon>Mycoplasma</taxon>
    </lineage>
</organism>
<dbReference type="EMBL" id="SNWN01000013">
    <property type="protein sequence ID" value="TDO19786.1"/>
    <property type="molecule type" value="Genomic_DNA"/>
</dbReference>
<keyword evidence="1" id="KW-0472">Membrane</keyword>
<accession>A0A4R6IDL4</accession>
<sequence length="172" mass="20612">MNEIALYIIIGLLVFLVLAFVGYSFVKGKLIDRKIKNKEEILNKRIAEKYMTLIIEVVALINENEKMLDLFKNGKTKAKMGMITTATKKFLDSLIEQKIYRFFFFSENKYLRLWNEIKELENIRSNSWDKKIESTLKWFKNEEQKIVNEEKYSEIVEKVQDRISKIYDFEEN</sequence>
<feature type="transmembrane region" description="Helical" evidence="1">
    <location>
        <begin position="6"/>
        <end position="26"/>
    </location>
</feature>
<proteinExistence type="predicted"/>
<comment type="caution">
    <text evidence="2">The sequence shown here is derived from an EMBL/GenBank/DDBJ whole genome shotgun (WGS) entry which is preliminary data.</text>
</comment>
<keyword evidence="1" id="KW-1133">Transmembrane helix</keyword>
<protein>
    <submittedName>
        <fullName evidence="2">Uncharacterized protein</fullName>
    </submittedName>
</protein>
<keyword evidence="1" id="KW-0812">Transmembrane</keyword>
<dbReference type="NCBIfam" id="NF045939">
    <property type="entry name" value="MHJ_0274_fam"/>
    <property type="match status" value="1"/>
</dbReference>
<dbReference type="RefSeq" id="WP_094254748.1">
    <property type="nucleotide sequence ID" value="NZ_NNCE01000005.1"/>
</dbReference>
<gene>
    <name evidence="2" type="ORF">EI74_0589</name>
</gene>
<evidence type="ECO:0000313" key="2">
    <source>
        <dbReference type="EMBL" id="TDO19786.1"/>
    </source>
</evidence>
<dbReference type="Proteomes" id="UP000295518">
    <property type="component" value="Unassembled WGS sequence"/>
</dbReference>
<keyword evidence="3" id="KW-1185">Reference proteome</keyword>
<name>A0A4R6IDL4_9MOLU</name>
<evidence type="ECO:0000313" key="3">
    <source>
        <dbReference type="Proteomes" id="UP000295518"/>
    </source>
</evidence>
<evidence type="ECO:0000256" key="1">
    <source>
        <dbReference type="SAM" id="Phobius"/>
    </source>
</evidence>
<reference evidence="2 3" key="1">
    <citation type="submission" date="2019-03" db="EMBL/GenBank/DDBJ databases">
        <title>Genomic Encyclopedia of Archaeal and Bacterial Type Strains, Phase II (KMG-II): from individual species to whole genera.</title>
        <authorList>
            <person name="Goeker M."/>
        </authorList>
    </citation>
    <scope>NUCLEOTIDE SEQUENCE [LARGE SCALE GENOMIC DNA]</scope>
    <source>
        <strain evidence="2 3">ATCC 700618</strain>
    </source>
</reference>
<dbReference type="AlphaFoldDB" id="A0A4R6IDL4"/>